<dbReference type="Pfam" id="PF23559">
    <property type="entry name" value="WHD_DRP"/>
    <property type="match status" value="1"/>
</dbReference>
<dbReference type="GO" id="GO:0043531">
    <property type="term" value="F:ADP binding"/>
    <property type="evidence" value="ECO:0007669"/>
    <property type="project" value="InterPro"/>
</dbReference>
<keyword evidence="7" id="KW-1185">Reference proteome</keyword>
<dbReference type="Proteomes" id="UP000796880">
    <property type="component" value="Unassembled WGS sequence"/>
</dbReference>
<reference evidence="6" key="1">
    <citation type="submission" date="2020-03" db="EMBL/GenBank/DDBJ databases">
        <title>A high-quality chromosome-level genome assembly of a woody plant with both climbing and erect habits, Rhamnella rubrinervis.</title>
        <authorList>
            <person name="Lu Z."/>
            <person name="Yang Y."/>
            <person name="Zhu X."/>
            <person name="Sun Y."/>
        </authorList>
    </citation>
    <scope>NUCLEOTIDE SEQUENCE</scope>
    <source>
        <strain evidence="6">BYM</strain>
        <tissue evidence="6">Leaf</tissue>
    </source>
</reference>
<organism evidence="6 7">
    <name type="scientific">Rhamnella rubrinervis</name>
    <dbReference type="NCBI Taxonomy" id="2594499"/>
    <lineage>
        <taxon>Eukaryota</taxon>
        <taxon>Viridiplantae</taxon>
        <taxon>Streptophyta</taxon>
        <taxon>Embryophyta</taxon>
        <taxon>Tracheophyta</taxon>
        <taxon>Spermatophyta</taxon>
        <taxon>Magnoliopsida</taxon>
        <taxon>eudicotyledons</taxon>
        <taxon>Gunneridae</taxon>
        <taxon>Pentapetalae</taxon>
        <taxon>rosids</taxon>
        <taxon>fabids</taxon>
        <taxon>Rosales</taxon>
        <taxon>Rhamnaceae</taxon>
        <taxon>rhamnoid group</taxon>
        <taxon>Rhamneae</taxon>
        <taxon>Rhamnella</taxon>
    </lineage>
</organism>
<dbReference type="InterPro" id="IPR002182">
    <property type="entry name" value="NB-ARC"/>
</dbReference>
<evidence type="ECO:0000313" key="7">
    <source>
        <dbReference type="Proteomes" id="UP000796880"/>
    </source>
</evidence>
<dbReference type="InterPro" id="IPR044974">
    <property type="entry name" value="Disease_R_plants"/>
</dbReference>
<proteinExistence type="predicted"/>
<dbReference type="OrthoDB" id="2973320at2759"/>
<dbReference type="Gene3D" id="1.10.10.10">
    <property type="entry name" value="Winged helix-like DNA-binding domain superfamily/Winged helix DNA-binding domain"/>
    <property type="match status" value="1"/>
</dbReference>
<dbReference type="GO" id="GO:0098542">
    <property type="term" value="P:defense response to other organism"/>
    <property type="evidence" value="ECO:0007669"/>
    <property type="project" value="TreeGrafter"/>
</dbReference>
<keyword evidence="3" id="KW-0812">Transmembrane</keyword>
<dbReference type="Pfam" id="PF00931">
    <property type="entry name" value="NB-ARC"/>
    <property type="match status" value="1"/>
</dbReference>
<feature type="domain" description="NB-ARC" evidence="4">
    <location>
        <begin position="11"/>
        <end position="69"/>
    </location>
</feature>
<dbReference type="SUPFAM" id="SSF52540">
    <property type="entry name" value="P-loop containing nucleoside triphosphate hydrolases"/>
    <property type="match status" value="1"/>
</dbReference>
<keyword evidence="2" id="KW-0611">Plant defense</keyword>
<comment type="caution">
    <text evidence="6">The sequence shown here is derived from an EMBL/GenBank/DDBJ whole genome shotgun (WGS) entry which is preliminary data.</text>
</comment>
<evidence type="ECO:0000256" key="1">
    <source>
        <dbReference type="ARBA" id="ARBA00022737"/>
    </source>
</evidence>
<evidence type="ECO:0000256" key="3">
    <source>
        <dbReference type="SAM" id="Phobius"/>
    </source>
</evidence>
<evidence type="ECO:0000256" key="2">
    <source>
        <dbReference type="ARBA" id="ARBA00022821"/>
    </source>
</evidence>
<keyword evidence="3" id="KW-0472">Membrane</keyword>
<protein>
    <recommendedName>
        <fullName evidence="8">NB-ARC domain-containing protein</fullName>
    </recommendedName>
</protein>
<sequence length="726" mass="82862">MTCDVHDPFQLQVRLKETLKDKKFLFVLDDVWSENYDRWSALKSPFESGIWNITVKCTSDLEEIGGKIIKSAKLADNVDILPALWLSYHSLPLHLKRCFAYCSIFPKGYKFTKQELVLLWISEDLLQPHERVEEVGEEYFNELLSRSLFQQNNETKFLLDELVNYERSFVMHDLVNDLAKFVVGDFLLRLDESNTHVSVRNARYVSYMRSEGYQAKKFKVLFENKTLRMFLSFGAFFENKIAWFDRNSFEPSSDQLLVSCEQLQRMKFLRVLSLYGLRITETLLESVSNLKLLRCLERLTLADMPNWKEWSFVDAGALGFSLSQKEVFPLPFRNQWLSIVKVTVPERHWEDWSKIPHISHAVIDATTRNLALGWEIEYGIGVNGIAPGLIGYTLIQWLISTVPSIFLLVLKFNFLDINSVGTFTMCDKALKNLKKGFPRKERLIWGGQILTSVLLCIIQLLGIKSMSSSKVLFERQLFDATTRNLALERGTDYNIGLIGIASCPIRETPGLRLPFTLLQIYLELDAKETELLLLAKMDPDGIKHAKSQDSWFCVEGNSFLVDNAFGMACWQSSGTSMVVDGGLWMSGPVPKDTVRKMKKELCINFLSPNGFQTGTFTMCYEALRYLKKGAPGKSDSSSGGVILNQCYFTLYSYLVQIHFSAAKQAAIDATARNLALEWGSGPRRPIPKEAMRQLSRFVDNKATSQKMPFSEVNLKIASLKLIVLNL</sequence>
<name>A0A8K0GTX6_9ROSA</name>
<feature type="domain" description="Disease resistance protein winged helix" evidence="5">
    <location>
        <begin position="104"/>
        <end position="179"/>
    </location>
</feature>
<evidence type="ECO:0000259" key="4">
    <source>
        <dbReference type="Pfam" id="PF00931"/>
    </source>
</evidence>
<keyword evidence="3" id="KW-1133">Transmembrane helix</keyword>
<dbReference type="FunFam" id="1.10.10.10:FF:000322">
    <property type="entry name" value="Probable disease resistance protein At1g63360"/>
    <property type="match status" value="1"/>
</dbReference>
<dbReference type="InterPro" id="IPR058922">
    <property type="entry name" value="WHD_DRP"/>
</dbReference>
<gene>
    <name evidence="6" type="ORF">FNV43_RR20149</name>
</gene>
<dbReference type="PANTHER" id="PTHR23155">
    <property type="entry name" value="DISEASE RESISTANCE PROTEIN RP"/>
    <property type="match status" value="1"/>
</dbReference>
<dbReference type="EMBL" id="VOIH02000009">
    <property type="protein sequence ID" value="KAF3437396.1"/>
    <property type="molecule type" value="Genomic_DNA"/>
</dbReference>
<dbReference type="PANTHER" id="PTHR23155:SF1241">
    <property type="entry name" value="DISEASE RESISTANCE RPP13-LIKE PROTEIN 1-RELATED"/>
    <property type="match status" value="1"/>
</dbReference>
<evidence type="ECO:0000259" key="5">
    <source>
        <dbReference type="Pfam" id="PF23559"/>
    </source>
</evidence>
<dbReference type="AlphaFoldDB" id="A0A8K0GTX6"/>
<accession>A0A8K0GTX6</accession>
<feature type="transmembrane region" description="Helical" evidence="3">
    <location>
        <begin position="443"/>
        <end position="463"/>
    </location>
</feature>
<evidence type="ECO:0008006" key="8">
    <source>
        <dbReference type="Google" id="ProtNLM"/>
    </source>
</evidence>
<evidence type="ECO:0000313" key="6">
    <source>
        <dbReference type="EMBL" id="KAF3437396.1"/>
    </source>
</evidence>
<feature type="transmembrane region" description="Helical" evidence="3">
    <location>
        <begin position="389"/>
        <end position="410"/>
    </location>
</feature>
<dbReference type="InterPro" id="IPR027417">
    <property type="entry name" value="P-loop_NTPase"/>
</dbReference>
<dbReference type="InterPro" id="IPR036388">
    <property type="entry name" value="WH-like_DNA-bd_sf"/>
</dbReference>
<keyword evidence="1" id="KW-0677">Repeat</keyword>